<dbReference type="Proteomes" id="UP000194664">
    <property type="component" value="Unassembled WGS sequence"/>
</dbReference>
<keyword evidence="2" id="KW-1185">Reference proteome</keyword>
<name>A0A251WWW3_9RHOB</name>
<sequence>MEEKGSGGVGVKLIQELTQDLLDFLERKGFNSIEEFRGIASSRVVEQSAVRRKSEEYNGGYTTPELAVEE</sequence>
<comment type="caution">
    <text evidence="1">The sequence shown here is derived from an EMBL/GenBank/DDBJ whole genome shotgun (WGS) entry which is preliminary data.</text>
</comment>
<evidence type="ECO:0000313" key="1">
    <source>
        <dbReference type="EMBL" id="OUD08453.1"/>
    </source>
</evidence>
<protein>
    <submittedName>
        <fullName evidence="1">Uncharacterized protein</fullName>
    </submittedName>
</protein>
<proteinExistence type="predicted"/>
<reference evidence="1 2" key="1">
    <citation type="submission" date="2016-12" db="EMBL/GenBank/DDBJ databases">
        <title>The draft genome sequence of HSLHS2.</title>
        <authorList>
            <person name="Hu D."/>
            <person name="Wang L."/>
            <person name="Shao Z."/>
        </authorList>
    </citation>
    <scope>NUCLEOTIDE SEQUENCE [LARGE SCALE GENOMIC DNA]</scope>
    <source>
        <strain evidence="1">MCCC 1A06712</strain>
    </source>
</reference>
<accession>A0A251WWW3</accession>
<organism evidence="1 2">
    <name type="scientific">Marivivens niveibacter</name>
    <dbReference type="NCBI Taxonomy" id="1930667"/>
    <lineage>
        <taxon>Bacteria</taxon>
        <taxon>Pseudomonadati</taxon>
        <taxon>Pseudomonadota</taxon>
        <taxon>Alphaproteobacteria</taxon>
        <taxon>Rhodobacterales</taxon>
        <taxon>Paracoccaceae</taxon>
        <taxon>Marivivens group</taxon>
        <taxon>Marivivens</taxon>
    </lineage>
</organism>
<dbReference type="AlphaFoldDB" id="A0A251WWW3"/>
<dbReference type="EMBL" id="MSPP01000005">
    <property type="protein sequence ID" value="OUD08453.1"/>
    <property type="molecule type" value="Genomic_DNA"/>
</dbReference>
<evidence type="ECO:0000313" key="2">
    <source>
        <dbReference type="Proteomes" id="UP000194664"/>
    </source>
</evidence>
<gene>
    <name evidence="1" type="ORF">BVC71_13195</name>
</gene>